<protein>
    <submittedName>
        <fullName evidence="1">Uncharacterized protein</fullName>
    </submittedName>
</protein>
<name>A0A806JZ66_9BACT</name>
<evidence type="ECO:0000313" key="1">
    <source>
        <dbReference type="EMBL" id="AGS52462.1"/>
    </source>
</evidence>
<sequence length="43" mass="4655">MVPTRLYCAVLKGISANCAKALAHKKIKINGILRYIGNGNIVK</sequence>
<dbReference type="EMBL" id="JQ844195">
    <property type="protein sequence ID" value="AGS52462.1"/>
    <property type="molecule type" value="Genomic_DNA"/>
</dbReference>
<dbReference type="AlphaFoldDB" id="A0A806JZ66"/>
<reference evidence="1" key="1">
    <citation type="submission" date="2012-03" db="EMBL/GenBank/DDBJ databases">
        <title>Functional metagenomics reveals considerable lignocellulase gene clusters in the gut microbiome of a wood-feeding higher termite.</title>
        <authorList>
            <person name="Liu N."/>
        </authorList>
    </citation>
    <scope>NUCLEOTIDE SEQUENCE</scope>
</reference>
<accession>A0A806JZ66</accession>
<organism evidence="1">
    <name type="scientific">uncultured bacterium contig00103</name>
    <dbReference type="NCBI Taxonomy" id="1181570"/>
    <lineage>
        <taxon>Bacteria</taxon>
        <taxon>environmental samples</taxon>
    </lineage>
</organism>
<proteinExistence type="predicted"/>